<evidence type="ECO:0000259" key="3">
    <source>
        <dbReference type="Pfam" id="PF01471"/>
    </source>
</evidence>
<feature type="compositionally biased region" description="Gly residues" evidence="1">
    <location>
        <begin position="131"/>
        <end position="146"/>
    </location>
</feature>
<accession>A0A1G2T186</accession>
<dbReference type="Pfam" id="PF01471">
    <property type="entry name" value="PG_binding_1"/>
    <property type="match status" value="1"/>
</dbReference>
<comment type="caution">
    <text evidence="4">The sequence shown here is derived from an EMBL/GenBank/DDBJ whole genome shotgun (WGS) entry which is preliminary data.</text>
</comment>
<dbReference type="InterPro" id="IPR002477">
    <property type="entry name" value="Peptidoglycan-bd-like"/>
</dbReference>
<dbReference type="Proteomes" id="UP000178538">
    <property type="component" value="Unassembled WGS sequence"/>
</dbReference>
<feature type="chain" id="PRO_5009584511" description="Peptidoglycan binding-like domain-containing protein" evidence="2">
    <location>
        <begin position="22"/>
        <end position="285"/>
    </location>
</feature>
<proteinExistence type="predicted"/>
<sequence length="285" mass="28562">MKKLLIPALVLGSLMPILAYAAYDSVTLTTDADISVNSIQLDILGGSTVVEDIAVGATSFTATLQSGSSLKISPVSNKQMSYDVTYTGSVAPQVDYVCTSATSTLLVTASSQVTLTVTPLTTACSGPGESTSGGGSSAPSSGGGGGGTTVVVANPVAIAATTASKEAQINSIMQAIAALQAQMQTLTGAPAAQVSAISGKITTNLSTSSRGASVKTLQQFLNTHGFTVASSGAGSPGKETETFGNLTVKAVQKFQEKYNIAKPGVPGYGTVGPKTRAKINELSAQ</sequence>
<dbReference type="STRING" id="1802737.A2832_00380"/>
<protein>
    <recommendedName>
        <fullName evidence="3">Peptidoglycan binding-like domain-containing protein</fullName>
    </recommendedName>
</protein>
<dbReference type="AlphaFoldDB" id="A0A1G2T186"/>
<dbReference type="InterPro" id="IPR036365">
    <property type="entry name" value="PGBD-like_sf"/>
</dbReference>
<dbReference type="EMBL" id="MHVG01000014">
    <property type="protein sequence ID" value="OHA90902.1"/>
    <property type="molecule type" value="Genomic_DNA"/>
</dbReference>
<evidence type="ECO:0000256" key="2">
    <source>
        <dbReference type="SAM" id="SignalP"/>
    </source>
</evidence>
<organism evidence="4 5">
    <name type="scientific">Candidatus Zambryskibacteria bacterium RIFCSPHIGHO2_01_FULL_44_22b</name>
    <dbReference type="NCBI Taxonomy" id="1802737"/>
    <lineage>
        <taxon>Bacteria</taxon>
        <taxon>Candidatus Zambryskiibacteriota</taxon>
    </lineage>
</organism>
<feature type="region of interest" description="Disordered" evidence="1">
    <location>
        <begin position="124"/>
        <end position="146"/>
    </location>
</feature>
<feature type="domain" description="Peptidoglycan binding-like" evidence="3">
    <location>
        <begin position="210"/>
        <end position="271"/>
    </location>
</feature>
<dbReference type="InterPro" id="IPR036366">
    <property type="entry name" value="PGBDSf"/>
</dbReference>
<name>A0A1G2T186_9BACT</name>
<reference evidence="4 5" key="1">
    <citation type="journal article" date="2016" name="Nat. Commun.">
        <title>Thousands of microbial genomes shed light on interconnected biogeochemical processes in an aquifer system.</title>
        <authorList>
            <person name="Anantharaman K."/>
            <person name="Brown C.T."/>
            <person name="Hug L.A."/>
            <person name="Sharon I."/>
            <person name="Castelle C.J."/>
            <person name="Probst A.J."/>
            <person name="Thomas B.C."/>
            <person name="Singh A."/>
            <person name="Wilkins M.J."/>
            <person name="Karaoz U."/>
            <person name="Brodie E.L."/>
            <person name="Williams K.H."/>
            <person name="Hubbard S.S."/>
            <person name="Banfield J.F."/>
        </authorList>
    </citation>
    <scope>NUCLEOTIDE SEQUENCE [LARGE SCALE GENOMIC DNA]</scope>
</reference>
<keyword evidence="2" id="KW-0732">Signal</keyword>
<evidence type="ECO:0000313" key="5">
    <source>
        <dbReference type="Proteomes" id="UP000178538"/>
    </source>
</evidence>
<dbReference type="SUPFAM" id="SSF47090">
    <property type="entry name" value="PGBD-like"/>
    <property type="match status" value="1"/>
</dbReference>
<feature type="signal peptide" evidence="2">
    <location>
        <begin position="1"/>
        <end position="21"/>
    </location>
</feature>
<gene>
    <name evidence="4" type="ORF">A2832_00380</name>
</gene>
<dbReference type="Gene3D" id="1.10.101.10">
    <property type="entry name" value="PGBD-like superfamily/PGBD"/>
    <property type="match status" value="1"/>
</dbReference>
<evidence type="ECO:0000256" key="1">
    <source>
        <dbReference type="SAM" id="MobiDB-lite"/>
    </source>
</evidence>
<evidence type="ECO:0000313" key="4">
    <source>
        <dbReference type="EMBL" id="OHA90902.1"/>
    </source>
</evidence>